<evidence type="ECO:0000313" key="5">
    <source>
        <dbReference type="EMBL" id="KAJ4340150.1"/>
    </source>
</evidence>
<feature type="region of interest" description="Disordered" evidence="4">
    <location>
        <begin position="191"/>
        <end position="224"/>
    </location>
</feature>
<feature type="compositionally biased region" description="Basic and acidic residues" evidence="4">
    <location>
        <begin position="206"/>
        <end position="216"/>
    </location>
</feature>
<comment type="caution">
    <text evidence="5">The sequence shown here is derived from an EMBL/GenBank/DDBJ whole genome shotgun (WGS) entry which is preliminary data.</text>
</comment>
<dbReference type="InterPro" id="IPR009061">
    <property type="entry name" value="DNA-bd_dom_put_sf"/>
</dbReference>
<dbReference type="AlphaFoldDB" id="A0A9W8X450"/>
<name>A0A9W8X450_9PLEO</name>
<dbReference type="CDD" id="cd21075">
    <property type="entry name" value="DBD_XPA-like"/>
    <property type="match status" value="2"/>
</dbReference>
<dbReference type="Proteomes" id="UP001140562">
    <property type="component" value="Unassembled WGS sequence"/>
</dbReference>
<evidence type="ECO:0000256" key="4">
    <source>
        <dbReference type="SAM" id="MobiDB-lite"/>
    </source>
</evidence>
<dbReference type="Gene3D" id="3.90.530.10">
    <property type="entry name" value="XPA C-terminal domain"/>
    <property type="match status" value="1"/>
</dbReference>
<evidence type="ECO:0000256" key="3">
    <source>
        <dbReference type="ARBA" id="ARBA00023242"/>
    </source>
</evidence>
<feature type="compositionally biased region" description="Basic and acidic residues" evidence="4">
    <location>
        <begin position="109"/>
        <end position="125"/>
    </location>
</feature>
<feature type="region of interest" description="Disordered" evidence="4">
    <location>
        <begin position="106"/>
        <end position="125"/>
    </location>
</feature>
<keyword evidence="6" id="KW-1185">Reference proteome</keyword>
<gene>
    <name evidence="5" type="ORF">N0V87_002771</name>
</gene>
<keyword evidence="2" id="KW-0862">Zinc</keyword>
<organism evidence="5 6">
    <name type="scientific">Didymella glomerata</name>
    <dbReference type="NCBI Taxonomy" id="749621"/>
    <lineage>
        <taxon>Eukaryota</taxon>
        <taxon>Fungi</taxon>
        <taxon>Dikarya</taxon>
        <taxon>Ascomycota</taxon>
        <taxon>Pezizomycotina</taxon>
        <taxon>Dothideomycetes</taxon>
        <taxon>Pleosporomycetidae</taxon>
        <taxon>Pleosporales</taxon>
        <taxon>Pleosporineae</taxon>
        <taxon>Didymellaceae</taxon>
        <taxon>Didymella</taxon>
    </lineage>
</organism>
<evidence type="ECO:0000256" key="2">
    <source>
        <dbReference type="ARBA" id="ARBA00022833"/>
    </source>
</evidence>
<comment type="subcellular location">
    <subcellularLocation>
        <location evidence="1">Nucleus</location>
    </subcellularLocation>
</comment>
<dbReference type="OrthoDB" id="3799195at2759"/>
<evidence type="ECO:0000256" key="1">
    <source>
        <dbReference type="ARBA" id="ARBA00004123"/>
    </source>
</evidence>
<accession>A0A9W8X450</accession>
<dbReference type="GO" id="GO:0005634">
    <property type="term" value="C:nucleus"/>
    <property type="evidence" value="ECO:0007669"/>
    <property type="project" value="UniProtKB-SubCell"/>
</dbReference>
<dbReference type="EMBL" id="JAPEUV010000018">
    <property type="protein sequence ID" value="KAJ4340150.1"/>
    <property type="molecule type" value="Genomic_DNA"/>
</dbReference>
<dbReference type="SUPFAM" id="SSF46955">
    <property type="entry name" value="Putative DNA-binding domain"/>
    <property type="match status" value="1"/>
</dbReference>
<sequence>MTGRRSARAAAKAPVKYTSDSENSAFGDKKRKRSTKKAAATPKRGAKRSQSPDDEEAEKTHKRLKKSPETLAAEHKEKSRIQEEKAAKQQAKQRWEEWLSKNDVSGKLLDTEPERDDTVTQTDAHKQYDLKANELVTLEHFEKRNQYGGQTKLFLASDVKKVAFRKYGLLAGSKDEPEVLEKGEELWSEWKERHANDAQATPKKAKKEEAAKDMPKKPKTHKQKWAAYVEEHNVGGEKLSEEPEEGINQTDSKTQFQLLPGDLVCLPHFPKPNPKYGNTTKLFNRADVKSLAYRKAATIDGVEEGENTDEFLEKGKELLLPAVVAATKSKTSEEA</sequence>
<keyword evidence="3" id="KW-0539">Nucleus</keyword>
<protein>
    <submittedName>
        <fullName evidence="5">Uncharacterized protein</fullName>
    </submittedName>
</protein>
<reference evidence="5" key="1">
    <citation type="submission" date="2022-10" db="EMBL/GenBank/DDBJ databases">
        <title>Tapping the CABI collections for fungal endophytes: first genome assemblies for Collariella, Neodidymelliopsis, Ascochyta clinopodiicola, Didymella pomorum, Didymosphaeria variabile, Neocosmospora piperis and Neocucurbitaria cava.</title>
        <authorList>
            <person name="Hill R."/>
        </authorList>
    </citation>
    <scope>NUCLEOTIDE SEQUENCE</scope>
    <source>
        <strain evidence="5">IMI 360193</strain>
    </source>
</reference>
<evidence type="ECO:0000313" key="6">
    <source>
        <dbReference type="Proteomes" id="UP001140562"/>
    </source>
</evidence>
<proteinExistence type="predicted"/>
<feature type="region of interest" description="Disordered" evidence="4">
    <location>
        <begin position="1"/>
        <end position="94"/>
    </location>
</feature>
<dbReference type="InterPro" id="IPR037129">
    <property type="entry name" value="XPA_sf"/>
</dbReference>
<feature type="compositionally biased region" description="Basic and acidic residues" evidence="4">
    <location>
        <begin position="66"/>
        <end position="94"/>
    </location>
</feature>